<dbReference type="InterPro" id="IPR052031">
    <property type="entry name" value="Membrane_Transporter-Flippase"/>
</dbReference>
<dbReference type="GO" id="GO:0005886">
    <property type="term" value="C:plasma membrane"/>
    <property type="evidence" value="ECO:0007669"/>
    <property type="project" value="UniProtKB-SubCell"/>
</dbReference>
<feature type="transmembrane region" description="Helical" evidence="7">
    <location>
        <begin position="21"/>
        <end position="42"/>
    </location>
</feature>
<evidence type="ECO:0000256" key="4">
    <source>
        <dbReference type="ARBA" id="ARBA00022692"/>
    </source>
</evidence>
<organism evidence="8 9">
    <name type="scientific">Moryella indoligenes</name>
    <dbReference type="NCBI Taxonomy" id="371674"/>
    <lineage>
        <taxon>Bacteria</taxon>
        <taxon>Bacillati</taxon>
        <taxon>Bacillota</taxon>
        <taxon>Clostridia</taxon>
        <taxon>Lachnospirales</taxon>
        <taxon>Lachnospiraceae</taxon>
        <taxon>Moryella</taxon>
    </lineage>
</organism>
<dbReference type="InterPro" id="IPR048279">
    <property type="entry name" value="MdtK-like"/>
</dbReference>
<feature type="transmembrane region" description="Helical" evidence="7">
    <location>
        <begin position="157"/>
        <end position="178"/>
    </location>
</feature>
<feature type="transmembrane region" description="Helical" evidence="7">
    <location>
        <begin position="112"/>
        <end position="137"/>
    </location>
</feature>
<evidence type="ECO:0000313" key="8">
    <source>
        <dbReference type="EMBL" id="MDQ0152428.1"/>
    </source>
</evidence>
<dbReference type="NCBIfam" id="TIGR00797">
    <property type="entry name" value="matE"/>
    <property type="match status" value="1"/>
</dbReference>
<proteinExistence type="predicted"/>
<feature type="transmembrane region" description="Helical" evidence="7">
    <location>
        <begin position="185"/>
        <end position="206"/>
    </location>
</feature>
<reference evidence="8" key="1">
    <citation type="submission" date="2023-07" db="EMBL/GenBank/DDBJ databases">
        <title>Genomic Encyclopedia of Type Strains, Phase IV (KMG-IV): sequencing the most valuable type-strain genomes for metagenomic binning, comparative biology and taxonomic classification.</title>
        <authorList>
            <person name="Goeker M."/>
        </authorList>
    </citation>
    <scope>NUCLEOTIDE SEQUENCE</scope>
    <source>
        <strain evidence="8">DSM 19659</strain>
    </source>
</reference>
<gene>
    <name evidence="8" type="ORF">J2S20_001117</name>
</gene>
<protein>
    <submittedName>
        <fullName evidence="8">MATE family efflux protein</fullName>
    </submittedName>
</protein>
<feature type="transmembrane region" description="Helical" evidence="7">
    <location>
        <begin position="335"/>
        <end position="354"/>
    </location>
</feature>
<dbReference type="InterPro" id="IPR002528">
    <property type="entry name" value="MATE_fam"/>
</dbReference>
<keyword evidence="5 7" id="KW-1133">Transmembrane helix</keyword>
<feature type="transmembrane region" description="Helical" evidence="7">
    <location>
        <begin position="256"/>
        <end position="277"/>
    </location>
</feature>
<feature type="transmembrane region" description="Helical" evidence="7">
    <location>
        <begin position="366"/>
        <end position="392"/>
    </location>
</feature>
<feature type="transmembrane region" description="Helical" evidence="7">
    <location>
        <begin position="300"/>
        <end position="323"/>
    </location>
</feature>
<comment type="subcellular location">
    <subcellularLocation>
        <location evidence="1">Cell membrane</location>
        <topology evidence="1">Multi-pass membrane protein</topology>
    </subcellularLocation>
</comment>
<dbReference type="PANTHER" id="PTHR43549:SF3">
    <property type="entry name" value="MULTIDRUG RESISTANCE PROTEIN YPNP-RELATED"/>
    <property type="match status" value="1"/>
</dbReference>
<accession>A0AAE3VA08</accession>
<dbReference type="EMBL" id="JAUSTO010000005">
    <property type="protein sequence ID" value="MDQ0152428.1"/>
    <property type="molecule type" value="Genomic_DNA"/>
</dbReference>
<dbReference type="Proteomes" id="UP001241537">
    <property type="component" value="Unassembled WGS sequence"/>
</dbReference>
<feature type="transmembrane region" description="Helical" evidence="7">
    <location>
        <begin position="77"/>
        <end position="100"/>
    </location>
</feature>
<evidence type="ECO:0000256" key="3">
    <source>
        <dbReference type="ARBA" id="ARBA00022475"/>
    </source>
</evidence>
<sequence>MRSPAVRRTQQPQHTSIKKQLPGITEGPIAAQLLLFFFPILFGTFFQQLYNTVDAIVVGRFVGKTALAAVGGTTGTLINLFVGFFVGLSSGCGVIISQYYGARDQRAVERCVHTAFTFAILSGTIITIVGLLGANAALRAMSVPDELMPDASAYLRIYFLGMIPSLIYNMGAAILRAIGDSKRPLWFLIASCITNIILDLIFVLLLRLGVRGAALATILSQLVSAVMVVLILHHSEEGVEIRLKQLRIEGSWLRKMVYVGFPAGLQSTMYTISNIIIQAKVNAFGTDTIAAWTAYGKVDVLYWMIINAFGISITTFVGQNYGAGKMDRVKQGIRSCLALSFGTTVLLSTLLWFFGHYMLALFSADAAVLAIGMRVLRFLVPTFVSYVVIEIYSGALRGIGNSWIPMLMTCLGVCVLRIVWIVVAVPLHRDILTLVFAYPLTWCVTSLAFLVYLHYHPVFVRARERSSVDNQ</sequence>
<feature type="transmembrane region" description="Helical" evidence="7">
    <location>
        <begin position="431"/>
        <end position="455"/>
    </location>
</feature>
<comment type="caution">
    <text evidence="8">The sequence shown here is derived from an EMBL/GenBank/DDBJ whole genome shotgun (WGS) entry which is preliminary data.</text>
</comment>
<evidence type="ECO:0000256" key="7">
    <source>
        <dbReference type="SAM" id="Phobius"/>
    </source>
</evidence>
<evidence type="ECO:0000256" key="6">
    <source>
        <dbReference type="ARBA" id="ARBA00023136"/>
    </source>
</evidence>
<dbReference type="RefSeq" id="WP_307254065.1">
    <property type="nucleotide sequence ID" value="NZ_JAUSTO010000005.1"/>
</dbReference>
<name>A0AAE3VA08_9FIRM</name>
<dbReference type="GO" id="GO:0015297">
    <property type="term" value="F:antiporter activity"/>
    <property type="evidence" value="ECO:0007669"/>
    <property type="project" value="InterPro"/>
</dbReference>
<feature type="transmembrane region" description="Helical" evidence="7">
    <location>
        <begin position="404"/>
        <end position="425"/>
    </location>
</feature>
<dbReference type="Pfam" id="PF01554">
    <property type="entry name" value="MatE"/>
    <property type="match status" value="2"/>
</dbReference>
<evidence type="ECO:0000313" key="9">
    <source>
        <dbReference type="Proteomes" id="UP001241537"/>
    </source>
</evidence>
<keyword evidence="9" id="KW-1185">Reference proteome</keyword>
<evidence type="ECO:0000256" key="1">
    <source>
        <dbReference type="ARBA" id="ARBA00004651"/>
    </source>
</evidence>
<feature type="transmembrane region" description="Helical" evidence="7">
    <location>
        <begin position="212"/>
        <end position="235"/>
    </location>
</feature>
<keyword evidence="3" id="KW-1003">Cell membrane</keyword>
<keyword evidence="2" id="KW-0813">Transport</keyword>
<evidence type="ECO:0000256" key="2">
    <source>
        <dbReference type="ARBA" id="ARBA00022448"/>
    </source>
</evidence>
<keyword evidence="4 7" id="KW-0812">Transmembrane</keyword>
<dbReference type="PANTHER" id="PTHR43549">
    <property type="entry name" value="MULTIDRUG RESISTANCE PROTEIN YPNP-RELATED"/>
    <property type="match status" value="1"/>
</dbReference>
<dbReference type="GO" id="GO:0042910">
    <property type="term" value="F:xenobiotic transmembrane transporter activity"/>
    <property type="evidence" value="ECO:0007669"/>
    <property type="project" value="InterPro"/>
</dbReference>
<keyword evidence="6 7" id="KW-0472">Membrane</keyword>
<dbReference type="AlphaFoldDB" id="A0AAE3VA08"/>
<dbReference type="CDD" id="cd13138">
    <property type="entry name" value="MATE_yoeA_like"/>
    <property type="match status" value="1"/>
</dbReference>
<dbReference type="PIRSF" id="PIRSF006603">
    <property type="entry name" value="DinF"/>
    <property type="match status" value="1"/>
</dbReference>
<evidence type="ECO:0000256" key="5">
    <source>
        <dbReference type="ARBA" id="ARBA00022989"/>
    </source>
</evidence>